<dbReference type="InterPro" id="IPR000953">
    <property type="entry name" value="Chromo/chromo_shadow_dom"/>
</dbReference>
<evidence type="ECO:0000256" key="2">
    <source>
        <dbReference type="SAM" id="MobiDB-lite"/>
    </source>
</evidence>
<dbReference type="Gene3D" id="2.40.50.40">
    <property type="match status" value="1"/>
</dbReference>
<dbReference type="Pfam" id="PF00385">
    <property type="entry name" value="Chromo"/>
    <property type="match status" value="1"/>
</dbReference>
<dbReference type="PROSITE" id="PS50013">
    <property type="entry name" value="CHROMO_2"/>
    <property type="match status" value="1"/>
</dbReference>
<comment type="subcellular location">
    <subcellularLocation>
        <location evidence="1">Nucleus</location>
    </subcellularLocation>
</comment>
<dbReference type="SUPFAM" id="SSF54160">
    <property type="entry name" value="Chromo domain-like"/>
    <property type="match status" value="1"/>
</dbReference>
<proteinExistence type="predicted"/>
<keyword evidence="5" id="KW-1185">Reference proteome</keyword>
<dbReference type="SMART" id="SM00298">
    <property type="entry name" value="CHROMO"/>
    <property type="match status" value="1"/>
</dbReference>
<gene>
    <name evidence="4" type="ORF">D4764_15G0010300</name>
</gene>
<name>A0A5C6P3J6_9TELE</name>
<dbReference type="GO" id="GO:0005634">
    <property type="term" value="C:nucleus"/>
    <property type="evidence" value="ECO:0007669"/>
    <property type="project" value="UniProtKB-SubCell"/>
</dbReference>
<organism evidence="4 5">
    <name type="scientific">Takifugu flavidus</name>
    <name type="common">sansaifugu</name>
    <dbReference type="NCBI Taxonomy" id="433684"/>
    <lineage>
        <taxon>Eukaryota</taxon>
        <taxon>Metazoa</taxon>
        <taxon>Chordata</taxon>
        <taxon>Craniata</taxon>
        <taxon>Vertebrata</taxon>
        <taxon>Euteleostomi</taxon>
        <taxon>Actinopterygii</taxon>
        <taxon>Neopterygii</taxon>
        <taxon>Teleostei</taxon>
        <taxon>Neoteleostei</taxon>
        <taxon>Acanthomorphata</taxon>
        <taxon>Eupercaria</taxon>
        <taxon>Tetraodontiformes</taxon>
        <taxon>Tetradontoidea</taxon>
        <taxon>Tetraodontidae</taxon>
        <taxon>Takifugu</taxon>
    </lineage>
</organism>
<feature type="domain" description="Chromo" evidence="3">
    <location>
        <begin position="6"/>
        <end position="64"/>
    </location>
</feature>
<evidence type="ECO:0000313" key="4">
    <source>
        <dbReference type="EMBL" id="TWW73636.1"/>
    </source>
</evidence>
<dbReference type="EMBL" id="RHFK02000007">
    <property type="protein sequence ID" value="TWW73636.1"/>
    <property type="molecule type" value="Genomic_DNA"/>
</dbReference>
<evidence type="ECO:0000313" key="5">
    <source>
        <dbReference type="Proteomes" id="UP000324091"/>
    </source>
</evidence>
<feature type="compositionally biased region" description="Basic residues" evidence="2">
    <location>
        <begin position="62"/>
        <end position="71"/>
    </location>
</feature>
<sequence>MGGPAYTVSRLLHSRPRGRGLQYLVDWEGYGPEERSWVPARHILDKELIRDFHARHPDQPSRPRRVRRARLQRAGPDVEAEDEDRGLESSGSQEF</sequence>
<dbReference type="InterPro" id="IPR016197">
    <property type="entry name" value="Chromo-like_dom_sf"/>
</dbReference>
<dbReference type="CDD" id="cd00024">
    <property type="entry name" value="CD_CSD"/>
    <property type="match status" value="1"/>
</dbReference>
<comment type="caution">
    <text evidence="4">The sequence shown here is derived from an EMBL/GenBank/DDBJ whole genome shotgun (WGS) entry which is preliminary data.</text>
</comment>
<dbReference type="Proteomes" id="UP000324091">
    <property type="component" value="Chromosome 15"/>
</dbReference>
<dbReference type="InterPro" id="IPR023780">
    <property type="entry name" value="Chromo_domain"/>
</dbReference>
<evidence type="ECO:0000256" key="1">
    <source>
        <dbReference type="ARBA" id="ARBA00004123"/>
    </source>
</evidence>
<protein>
    <recommendedName>
        <fullName evidence="3">Chromo domain-containing protein</fullName>
    </recommendedName>
</protein>
<evidence type="ECO:0000259" key="3">
    <source>
        <dbReference type="PROSITE" id="PS50013"/>
    </source>
</evidence>
<reference evidence="4 5" key="1">
    <citation type="submission" date="2019-04" db="EMBL/GenBank/DDBJ databases">
        <title>Chromosome genome assembly for Takifugu flavidus.</title>
        <authorList>
            <person name="Xiao S."/>
        </authorList>
    </citation>
    <scope>NUCLEOTIDE SEQUENCE [LARGE SCALE GENOMIC DNA]</scope>
    <source>
        <strain evidence="4">HTHZ2018</strain>
        <tissue evidence="4">Muscle</tissue>
    </source>
</reference>
<accession>A0A5C6P3J6</accession>
<dbReference type="AlphaFoldDB" id="A0A5C6P3J6"/>
<feature type="region of interest" description="Disordered" evidence="2">
    <location>
        <begin position="54"/>
        <end position="95"/>
    </location>
</feature>